<dbReference type="AlphaFoldDB" id="A0AAV6RE92"/>
<dbReference type="Proteomes" id="UP000693946">
    <property type="component" value="Linkage Group LG2"/>
</dbReference>
<dbReference type="EMBL" id="JAGKHQ010000012">
    <property type="protein sequence ID" value="KAG7503706.1"/>
    <property type="molecule type" value="Genomic_DNA"/>
</dbReference>
<evidence type="ECO:0000313" key="2">
    <source>
        <dbReference type="Proteomes" id="UP000693946"/>
    </source>
</evidence>
<proteinExistence type="predicted"/>
<protein>
    <submittedName>
        <fullName evidence="1">Uncharacterized protein</fullName>
    </submittedName>
</protein>
<accession>A0AAV6RE92</accession>
<keyword evidence="2" id="KW-1185">Reference proteome</keyword>
<sequence length="494" mass="56514">MDVSMNERQMPLITMETFQSLIEPILASLTENQWVRIQSKEPDYSTMILFAVLVLDLNSDISRRFAKNMTRPVTEEHVEHAVGNKLLDSFARVLGGDEKVLCSSYCLLKHMIGKEVVKTLNLSHPNGFPHSAPVIPSTTLPHDLHTMAGAVAEMLSTFVAKRTFMCDPPRRPITLEDMMRETCVQAVIRQEVSHLTERLMDNVPDYEIIKLDTARDIKNATEGINTPLSMPVDIQRVNIKKCFMKRLAKASVHRTLEQLRKEFPKDTNVQSKVATGTFIARLGSLLDHGLDEKFRTNLSDLMYRHLTSNASLEEASACVSHPHLYADIWSRVTSIQALMRWWVTKQAKYHICWMWASVHAAKVDEMKRASIWSIVTHFLMILARTTEGFADLTNVRCTYYQQYESIVQHLVYIAWAELKDADIRVPEVPSQYYMLTEELFKALRKTWGSPFEMFVGVTLNSEKFNCMFVSALKKKTTKGAFSRFVNPVVKTLSQ</sequence>
<comment type="caution">
    <text evidence="1">The sequence shown here is derived from an EMBL/GenBank/DDBJ whole genome shotgun (WGS) entry which is preliminary data.</text>
</comment>
<organism evidence="1 2">
    <name type="scientific">Solea senegalensis</name>
    <name type="common">Senegalese sole</name>
    <dbReference type="NCBI Taxonomy" id="28829"/>
    <lineage>
        <taxon>Eukaryota</taxon>
        <taxon>Metazoa</taxon>
        <taxon>Chordata</taxon>
        <taxon>Craniata</taxon>
        <taxon>Vertebrata</taxon>
        <taxon>Euteleostomi</taxon>
        <taxon>Actinopterygii</taxon>
        <taxon>Neopterygii</taxon>
        <taxon>Teleostei</taxon>
        <taxon>Neoteleostei</taxon>
        <taxon>Acanthomorphata</taxon>
        <taxon>Carangaria</taxon>
        <taxon>Pleuronectiformes</taxon>
        <taxon>Pleuronectoidei</taxon>
        <taxon>Soleidae</taxon>
        <taxon>Solea</taxon>
    </lineage>
</organism>
<gene>
    <name evidence="1" type="ORF">JOB18_043515</name>
</gene>
<evidence type="ECO:0000313" key="1">
    <source>
        <dbReference type="EMBL" id="KAG7503706.1"/>
    </source>
</evidence>
<reference evidence="1 2" key="1">
    <citation type="journal article" date="2021" name="Sci. Rep.">
        <title>Chromosome anchoring in Senegalese sole (Solea senegalensis) reveals sex-associated markers and genome rearrangements in flatfish.</title>
        <authorList>
            <person name="Guerrero-Cozar I."/>
            <person name="Gomez-Garrido J."/>
            <person name="Berbel C."/>
            <person name="Martinez-Blanch J.F."/>
            <person name="Alioto T."/>
            <person name="Claros M.G."/>
            <person name="Gagnaire P.A."/>
            <person name="Manchado M."/>
        </authorList>
    </citation>
    <scope>NUCLEOTIDE SEQUENCE [LARGE SCALE GENOMIC DNA]</scope>
    <source>
        <strain evidence="1">Sse05_10M</strain>
    </source>
</reference>
<name>A0AAV6RE92_SOLSE</name>